<dbReference type="CDD" id="cd00086">
    <property type="entry name" value="homeodomain"/>
    <property type="match status" value="1"/>
</dbReference>
<feature type="compositionally biased region" description="Polar residues" evidence="12">
    <location>
        <begin position="361"/>
        <end position="378"/>
    </location>
</feature>
<feature type="compositionally biased region" description="Low complexity" evidence="12">
    <location>
        <begin position="395"/>
        <end position="409"/>
    </location>
</feature>
<evidence type="ECO:0000313" key="16">
    <source>
        <dbReference type="Proteomes" id="UP000194236"/>
    </source>
</evidence>
<evidence type="ECO:0008006" key="17">
    <source>
        <dbReference type="Google" id="ProtNLM"/>
    </source>
</evidence>
<keyword evidence="8" id="KW-0804">Transcription</keyword>
<evidence type="ECO:0000256" key="6">
    <source>
        <dbReference type="ARBA" id="ARBA00023125"/>
    </source>
</evidence>
<dbReference type="SMART" id="SM01109">
    <property type="entry name" value="CUT"/>
    <property type="match status" value="1"/>
</dbReference>
<dbReference type="Pfam" id="PF00046">
    <property type="entry name" value="Homeodomain"/>
    <property type="match status" value="1"/>
</dbReference>
<organism evidence="15 16">
    <name type="scientific">Euroglyphus maynei</name>
    <name type="common">Mayne's house dust mite</name>
    <dbReference type="NCBI Taxonomy" id="6958"/>
    <lineage>
        <taxon>Eukaryota</taxon>
        <taxon>Metazoa</taxon>
        <taxon>Ecdysozoa</taxon>
        <taxon>Arthropoda</taxon>
        <taxon>Chelicerata</taxon>
        <taxon>Arachnida</taxon>
        <taxon>Acari</taxon>
        <taxon>Acariformes</taxon>
        <taxon>Sarcoptiformes</taxon>
        <taxon>Astigmata</taxon>
        <taxon>Psoroptidia</taxon>
        <taxon>Analgoidea</taxon>
        <taxon>Pyroglyphidae</taxon>
        <taxon>Pyroglyphinae</taxon>
        <taxon>Euroglyphus</taxon>
    </lineage>
</organism>
<dbReference type="GO" id="GO:0000981">
    <property type="term" value="F:DNA-binding transcription factor activity, RNA polymerase II-specific"/>
    <property type="evidence" value="ECO:0007669"/>
    <property type="project" value="InterPro"/>
</dbReference>
<feature type="compositionally biased region" description="Low complexity" evidence="12">
    <location>
        <begin position="25"/>
        <end position="44"/>
    </location>
</feature>
<feature type="region of interest" description="Disordered" evidence="12">
    <location>
        <begin position="344"/>
        <end position="428"/>
    </location>
</feature>
<comment type="subcellular location">
    <subcellularLocation>
        <location evidence="1 10 11">Nucleus</location>
    </subcellularLocation>
</comment>
<keyword evidence="7 10" id="KW-0371">Homeobox</keyword>
<feature type="non-terminal residue" evidence="15">
    <location>
        <position position="1"/>
    </location>
</feature>
<dbReference type="GO" id="GO:0005634">
    <property type="term" value="C:nucleus"/>
    <property type="evidence" value="ECO:0007669"/>
    <property type="project" value="UniProtKB-SubCell"/>
</dbReference>
<feature type="compositionally biased region" description="Low complexity" evidence="12">
    <location>
        <begin position="344"/>
        <end position="360"/>
    </location>
</feature>
<dbReference type="PROSITE" id="PS50071">
    <property type="entry name" value="HOMEOBOX_2"/>
    <property type="match status" value="1"/>
</dbReference>
<dbReference type="GO" id="GO:0000977">
    <property type="term" value="F:RNA polymerase II transcription regulatory region sequence-specific DNA binding"/>
    <property type="evidence" value="ECO:0007669"/>
    <property type="project" value="TreeGrafter"/>
</dbReference>
<evidence type="ECO:0000259" key="14">
    <source>
        <dbReference type="PROSITE" id="PS51042"/>
    </source>
</evidence>
<dbReference type="AlphaFoldDB" id="A0A1Y3B5G6"/>
<comment type="similarity">
    <text evidence="2">Belongs to the CUT homeobox family.</text>
</comment>
<keyword evidence="5" id="KW-0175">Coiled coil</keyword>
<dbReference type="Pfam" id="PF02376">
    <property type="entry name" value="CUT"/>
    <property type="match status" value="1"/>
</dbReference>
<gene>
    <name evidence="15" type="ORF">BLA29_004643</name>
</gene>
<evidence type="ECO:0000256" key="4">
    <source>
        <dbReference type="ARBA" id="ARBA00023015"/>
    </source>
</evidence>
<dbReference type="InterPro" id="IPR003350">
    <property type="entry name" value="CUT_dom"/>
</dbReference>
<dbReference type="FunFam" id="1.10.10.60:FF:000298">
    <property type="entry name" value="Homeobox protein cut-like"/>
    <property type="match status" value="1"/>
</dbReference>
<protein>
    <recommendedName>
        <fullName evidence="17">One cut domain family member</fullName>
    </recommendedName>
</protein>
<dbReference type="InterPro" id="IPR001356">
    <property type="entry name" value="HD"/>
</dbReference>
<dbReference type="SMART" id="SM00389">
    <property type="entry name" value="HOX"/>
    <property type="match status" value="1"/>
</dbReference>
<evidence type="ECO:0000256" key="3">
    <source>
        <dbReference type="ARBA" id="ARBA00022737"/>
    </source>
</evidence>
<feature type="domain" description="CUT" evidence="14">
    <location>
        <begin position="80"/>
        <end position="167"/>
    </location>
</feature>
<keyword evidence="3" id="KW-0677">Repeat</keyword>
<name>A0A1Y3B5G6_EURMA</name>
<dbReference type="Proteomes" id="UP000194236">
    <property type="component" value="Unassembled WGS sequence"/>
</dbReference>
<evidence type="ECO:0000256" key="7">
    <source>
        <dbReference type="ARBA" id="ARBA00023155"/>
    </source>
</evidence>
<dbReference type="PANTHER" id="PTHR14043:SF2">
    <property type="entry name" value="HOMEOBOX PROTEIN CUT"/>
    <property type="match status" value="1"/>
</dbReference>
<dbReference type="PROSITE" id="PS00027">
    <property type="entry name" value="HOMEOBOX_1"/>
    <property type="match status" value="1"/>
</dbReference>
<evidence type="ECO:0000256" key="8">
    <source>
        <dbReference type="ARBA" id="ARBA00023163"/>
    </source>
</evidence>
<evidence type="ECO:0000256" key="9">
    <source>
        <dbReference type="ARBA" id="ARBA00023242"/>
    </source>
</evidence>
<dbReference type="PANTHER" id="PTHR14043">
    <property type="entry name" value="CCAAT DISPLACEMENT PROTEIN-RELATED"/>
    <property type="match status" value="1"/>
</dbReference>
<feature type="region of interest" description="Disordered" evidence="12">
    <location>
        <begin position="293"/>
        <end position="312"/>
    </location>
</feature>
<evidence type="ECO:0000256" key="12">
    <source>
        <dbReference type="SAM" id="MobiDB-lite"/>
    </source>
</evidence>
<dbReference type="InterPro" id="IPR009057">
    <property type="entry name" value="Homeodomain-like_sf"/>
</dbReference>
<dbReference type="PROSITE" id="PS51042">
    <property type="entry name" value="CUT"/>
    <property type="match status" value="1"/>
</dbReference>
<evidence type="ECO:0000259" key="13">
    <source>
        <dbReference type="PROSITE" id="PS50071"/>
    </source>
</evidence>
<dbReference type="Gene3D" id="1.10.10.60">
    <property type="entry name" value="Homeodomain-like"/>
    <property type="match status" value="1"/>
</dbReference>
<dbReference type="EMBL" id="MUJZ01042073">
    <property type="protein sequence ID" value="OTF75427.1"/>
    <property type="molecule type" value="Genomic_DNA"/>
</dbReference>
<evidence type="ECO:0000256" key="11">
    <source>
        <dbReference type="RuleBase" id="RU000682"/>
    </source>
</evidence>
<feature type="non-terminal residue" evidence="15">
    <location>
        <position position="428"/>
    </location>
</feature>
<dbReference type="OrthoDB" id="10257567at2759"/>
<evidence type="ECO:0000256" key="10">
    <source>
        <dbReference type="PROSITE-ProRule" id="PRU00108"/>
    </source>
</evidence>
<sequence length="428" mass="47537">KYEQSLSPSSVDNSIRSNTSSPDLASSITTTVPSPTAAAASSSPSLSMRSRLSAAYNMSNNLLRPAMNQPSNNYLQPSVYELAALTQDLDTQIITTRIKETLMAHNIGQKIFGEVVLGLSQGSVSELLSKPKPWHMLSIKGREPFIRMQLWLNDTNNIDKLQTLKNERREANKRRRTHLDDSLPNFKPLDNQLLNQFPNFGQLNSLSKNMIASPGTGGAGFGLSPVLATGQQVVKKARILFTEEQKEALRVAFSMDPYPSSATAEFLAKELNLSIRTITNWFHNHRMRLKQINSSASSSNDQDSSNPATAAGYNLGRDNVLFDQNKFRQLLSHRLTDIKQRSNNLINNSNHGNNVNDNSNQFGSSTIFPSSQNSPSSNHRMKYSPSMFQTQSIYSNNTNSCSSPGSNSSFHEEEEEEEVEDLRTLDLS</sequence>
<dbReference type="Gene3D" id="1.10.260.40">
    <property type="entry name" value="lambda repressor-like DNA-binding domains"/>
    <property type="match status" value="1"/>
</dbReference>
<feature type="compositionally biased region" description="Low complexity" evidence="12">
    <location>
        <begin position="293"/>
        <end position="306"/>
    </location>
</feature>
<dbReference type="FunFam" id="1.10.260.40:FF:000004">
    <property type="entry name" value="Cut-like homeobox 1a"/>
    <property type="match status" value="1"/>
</dbReference>
<proteinExistence type="inferred from homology"/>
<dbReference type="SUPFAM" id="SSF47413">
    <property type="entry name" value="lambda repressor-like DNA-binding domains"/>
    <property type="match status" value="1"/>
</dbReference>
<dbReference type="GO" id="GO:0030154">
    <property type="term" value="P:cell differentiation"/>
    <property type="evidence" value="ECO:0007669"/>
    <property type="project" value="UniProtKB-ARBA"/>
</dbReference>
<keyword evidence="9 10" id="KW-0539">Nucleus</keyword>
<feature type="region of interest" description="Disordered" evidence="12">
    <location>
        <begin position="1"/>
        <end position="44"/>
    </location>
</feature>
<keyword evidence="16" id="KW-1185">Reference proteome</keyword>
<evidence type="ECO:0000256" key="1">
    <source>
        <dbReference type="ARBA" id="ARBA00004123"/>
    </source>
</evidence>
<feature type="domain" description="Homeobox" evidence="13">
    <location>
        <begin position="232"/>
        <end position="292"/>
    </location>
</feature>
<dbReference type="InterPro" id="IPR017970">
    <property type="entry name" value="Homeobox_CS"/>
</dbReference>
<reference evidence="15 16" key="1">
    <citation type="submission" date="2017-03" db="EMBL/GenBank/DDBJ databases">
        <title>Genome Survey of Euroglyphus maynei.</title>
        <authorList>
            <person name="Arlian L.G."/>
            <person name="Morgan M.S."/>
            <person name="Rider S.D."/>
        </authorList>
    </citation>
    <scope>NUCLEOTIDE SEQUENCE [LARGE SCALE GENOMIC DNA]</scope>
    <source>
        <strain evidence="15">Arlian Lab</strain>
        <tissue evidence="15">Whole body</tissue>
    </source>
</reference>
<evidence type="ECO:0000313" key="15">
    <source>
        <dbReference type="EMBL" id="OTF75427.1"/>
    </source>
</evidence>
<keyword evidence="4" id="KW-0805">Transcription regulation</keyword>
<keyword evidence="6 10" id="KW-0238">DNA-binding</keyword>
<dbReference type="InterPro" id="IPR010982">
    <property type="entry name" value="Lambda_DNA-bd_dom_sf"/>
</dbReference>
<dbReference type="SUPFAM" id="SSF46689">
    <property type="entry name" value="Homeodomain-like"/>
    <property type="match status" value="1"/>
</dbReference>
<evidence type="ECO:0000256" key="2">
    <source>
        <dbReference type="ARBA" id="ARBA00008190"/>
    </source>
</evidence>
<evidence type="ECO:0000256" key="5">
    <source>
        <dbReference type="ARBA" id="ARBA00023054"/>
    </source>
</evidence>
<comment type="caution">
    <text evidence="15">The sequence shown here is derived from an EMBL/GenBank/DDBJ whole genome shotgun (WGS) entry which is preliminary data.</text>
</comment>
<feature type="compositionally biased region" description="Polar residues" evidence="12">
    <location>
        <begin position="1"/>
        <end position="24"/>
    </location>
</feature>
<feature type="DNA-binding region" description="Homeobox" evidence="10">
    <location>
        <begin position="234"/>
        <end position="293"/>
    </location>
</feature>
<accession>A0A1Y3B5G6</accession>